<dbReference type="RefSeq" id="XP_020128430.1">
    <property type="nucleotide sequence ID" value="XM_020275452.1"/>
</dbReference>
<dbReference type="InterPro" id="IPR046536">
    <property type="entry name" value="DUF6601"/>
</dbReference>
<keyword evidence="3" id="KW-1185">Reference proteome</keyword>
<name>A0A1J9QVZ6_9PEZI</name>
<evidence type="ECO:0000256" key="1">
    <source>
        <dbReference type="SAM" id="Phobius"/>
    </source>
</evidence>
<keyword evidence="1" id="KW-0812">Transmembrane</keyword>
<comment type="caution">
    <text evidence="2">The sequence shown here is derived from an EMBL/GenBank/DDBJ whole genome shotgun (WGS) entry which is preliminary data.</text>
</comment>
<evidence type="ECO:0008006" key="4">
    <source>
        <dbReference type="Google" id="ProtNLM"/>
    </source>
</evidence>
<dbReference type="GeneID" id="31015713"/>
<dbReference type="Pfam" id="PF20246">
    <property type="entry name" value="DUF6601"/>
    <property type="match status" value="1"/>
</dbReference>
<keyword evidence="1" id="KW-0472">Membrane</keyword>
<gene>
    <name evidence="2" type="ORF">BKCO1_4000042</name>
</gene>
<dbReference type="Proteomes" id="UP000183809">
    <property type="component" value="Unassembled WGS sequence"/>
</dbReference>
<reference evidence="2 3" key="1">
    <citation type="submission" date="2016-10" db="EMBL/GenBank/DDBJ databases">
        <title>Proteomics and genomics reveal pathogen-plant mechanisms compatible with a hemibiotrophic lifestyle of Diplodia corticola.</title>
        <authorList>
            <person name="Fernandes I."/>
            <person name="De Jonge R."/>
            <person name="Van De Peer Y."/>
            <person name="Devreese B."/>
            <person name="Alves A."/>
            <person name="Esteves A.C."/>
        </authorList>
    </citation>
    <scope>NUCLEOTIDE SEQUENCE [LARGE SCALE GENOMIC DNA]</scope>
    <source>
        <strain evidence="2 3">CBS 112549</strain>
    </source>
</reference>
<proteinExistence type="predicted"/>
<keyword evidence="1" id="KW-1133">Transmembrane helix</keyword>
<dbReference type="EMBL" id="MNUE01000040">
    <property type="protein sequence ID" value="OJD32170.1"/>
    <property type="molecule type" value="Genomic_DNA"/>
</dbReference>
<dbReference type="PANTHER" id="PTHR34414:SF1">
    <property type="entry name" value="SUBTILISIN-LIKE SERINE PROTEASE"/>
    <property type="match status" value="1"/>
</dbReference>
<protein>
    <recommendedName>
        <fullName evidence="4">Subtilisin-like serine protease</fullName>
    </recommendedName>
</protein>
<dbReference type="AlphaFoldDB" id="A0A1J9QVZ6"/>
<feature type="transmembrane region" description="Helical" evidence="1">
    <location>
        <begin position="253"/>
        <end position="271"/>
    </location>
</feature>
<accession>A0A1J9QVZ6</accession>
<organism evidence="2 3">
    <name type="scientific">Diplodia corticola</name>
    <dbReference type="NCBI Taxonomy" id="236234"/>
    <lineage>
        <taxon>Eukaryota</taxon>
        <taxon>Fungi</taxon>
        <taxon>Dikarya</taxon>
        <taxon>Ascomycota</taxon>
        <taxon>Pezizomycotina</taxon>
        <taxon>Dothideomycetes</taxon>
        <taxon>Dothideomycetes incertae sedis</taxon>
        <taxon>Botryosphaeriales</taxon>
        <taxon>Botryosphaeriaceae</taxon>
        <taxon>Diplodia</taxon>
    </lineage>
</organism>
<dbReference type="PANTHER" id="PTHR34414">
    <property type="entry name" value="HET DOMAIN-CONTAINING PROTEIN-RELATED"/>
    <property type="match status" value="1"/>
</dbReference>
<evidence type="ECO:0000313" key="2">
    <source>
        <dbReference type="EMBL" id="OJD32170.1"/>
    </source>
</evidence>
<dbReference type="OrthoDB" id="5086500at2759"/>
<dbReference type="STRING" id="236234.A0A1J9QVZ6"/>
<evidence type="ECO:0000313" key="3">
    <source>
        <dbReference type="Proteomes" id="UP000183809"/>
    </source>
</evidence>
<sequence length="342" mass="38715">MEPPLSRPPFEHSLNASEIDLLPATFRDEEDNLIAPSSCIKDFLRKELSVERIDKVKKWLWMSGRLVPPRPLHHQVLLRRSLTITEQPDLHLVWSKDRIFLKPLPQFLLDSVFWKSNICTSHEEGKRALQQQAPSPSASNPTVSAQMDLAMAARGFLFSYTALIAYHSDFLIARANGLVPPELEWPAWKKIAQATVNDHTYGSISPRYRYGELRLSRLNKIYRFADGAYIRGFSRVDAQSQYQGFVADNFGKIIGISGYVVIVLTAMQVGLATNQLQSNATFHSASYGLTVFSIVVPICAGVVIFVMLACLFVRNCRFASQDWDRRCKKINNWDHVTCGEPV</sequence>
<feature type="transmembrane region" description="Helical" evidence="1">
    <location>
        <begin position="291"/>
        <end position="313"/>
    </location>
</feature>